<dbReference type="PANTHER" id="PTHR36022">
    <property type="entry name" value="GPI-ANCHORED ADHESIN-LIKE PROTEIN"/>
    <property type="match status" value="1"/>
</dbReference>
<protein>
    <submittedName>
        <fullName evidence="2">Uncharacterized protein</fullName>
    </submittedName>
</protein>
<dbReference type="Proteomes" id="UP001293254">
    <property type="component" value="Unassembled WGS sequence"/>
</dbReference>
<dbReference type="AlphaFoldDB" id="A0AAE1Y1C7"/>
<comment type="caution">
    <text evidence="2">The sequence shown here is derived from an EMBL/GenBank/DDBJ whole genome shotgun (WGS) entry which is preliminary data.</text>
</comment>
<feature type="compositionally biased region" description="Polar residues" evidence="1">
    <location>
        <begin position="106"/>
        <end position="122"/>
    </location>
</feature>
<organism evidence="2 3">
    <name type="scientific">Sesamum alatum</name>
    <dbReference type="NCBI Taxonomy" id="300844"/>
    <lineage>
        <taxon>Eukaryota</taxon>
        <taxon>Viridiplantae</taxon>
        <taxon>Streptophyta</taxon>
        <taxon>Embryophyta</taxon>
        <taxon>Tracheophyta</taxon>
        <taxon>Spermatophyta</taxon>
        <taxon>Magnoliopsida</taxon>
        <taxon>eudicotyledons</taxon>
        <taxon>Gunneridae</taxon>
        <taxon>Pentapetalae</taxon>
        <taxon>asterids</taxon>
        <taxon>lamiids</taxon>
        <taxon>Lamiales</taxon>
        <taxon>Pedaliaceae</taxon>
        <taxon>Sesamum</taxon>
    </lineage>
</organism>
<dbReference type="PANTHER" id="PTHR36022:SF1">
    <property type="entry name" value="GPI-ANCHORED ADHESIN-LIKE PROTEIN"/>
    <property type="match status" value="1"/>
</dbReference>
<gene>
    <name evidence="2" type="ORF">Salat_2143500</name>
</gene>
<feature type="region of interest" description="Disordered" evidence="1">
    <location>
        <begin position="1"/>
        <end position="45"/>
    </location>
</feature>
<dbReference type="EMBL" id="JACGWO010000008">
    <property type="protein sequence ID" value="KAK4421928.1"/>
    <property type="molecule type" value="Genomic_DNA"/>
</dbReference>
<feature type="region of interest" description="Disordered" evidence="1">
    <location>
        <begin position="77"/>
        <end position="149"/>
    </location>
</feature>
<reference evidence="2" key="1">
    <citation type="submission" date="2020-06" db="EMBL/GenBank/DDBJ databases">
        <authorList>
            <person name="Li T."/>
            <person name="Hu X."/>
            <person name="Zhang T."/>
            <person name="Song X."/>
            <person name="Zhang H."/>
            <person name="Dai N."/>
            <person name="Sheng W."/>
            <person name="Hou X."/>
            <person name="Wei L."/>
        </authorList>
    </citation>
    <scope>NUCLEOTIDE SEQUENCE</scope>
    <source>
        <strain evidence="2">3651</strain>
        <tissue evidence="2">Leaf</tissue>
    </source>
</reference>
<keyword evidence="3" id="KW-1185">Reference proteome</keyword>
<feature type="compositionally biased region" description="Polar residues" evidence="1">
    <location>
        <begin position="139"/>
        <end position="149"/>
    </location>
</feature>
<accession>A0AAE1Y1C7</accession>
<feature type="compositionally biased region" description="Basic and acidic residues" evidence="1">
    <location>
        <begin position="1"/>
        <end position="16"/>
    </location>
</feature>
<evidence type="ECO:0000256" key="1">
    <source>
        <dbReference type="SAM" id="MobiDB-lite"/>
    </source>
</evidence>
<proteinExistence type="predicted"/>
<name>A0AAE1Y1C7_9LAMI</name>
<evidence type="ECO:0000313" key="2">
    <source>
        <dbReference type="EMBL" id="KAK4421928.1"/>
    </source>
</evidence>
<sequence>MEKGAKRKKQRDEKKETRAKRSPLQDLNGLPIHKSNTSNPSVSIEAPKGCLRSLLSSNSCSSSSCSAHLAKKPRVFPKVTSNAAKKSAADTSKLLPRSKENEISRKQSWQKSKSNQPQTGSQRRFWRSNARPVHENGQRSELSSAHGNP</sequence>
<reference evidence="2" key="2">
    <citation type="journal article" date="2024" name="Plant">
        <title>Genomic evolution and insights into agronomic trait innovations of Sesamum species.</title>
        <authorList>
            <person name="Miao H."/>
            <person name="Wang L."/>
            <person name="Qu L."/>
            <person name="Liu H."/>
            <person name="Sun Y."/>
            <person name="Le M."/>
            <person name="Wang Q."/>
            <person name="Wei S."/>
            <person name="Zheng Y."/>
            <person name="Lin W."/>
            <person name="Duan Y."/>
            <person name="Cao H."/>
            <person name="Xiong S."/>
            <person name="Wang X."/>
            <person name="Wei L."/>
            <person name="Li C."/>
            <person name="Ma Q."/>
            <person name="Ju M."/>
            <person name="Zhao R."/>
            <person name="Li G."/>
            <person name="Mu C."/>
            <person name="Tian Q."/>
            <person name="Mei H."/>
            <person name="Zhang T."/>
            <person name="Gao T."/>
            <person name="Zhang H."/>
        </authorList>
    </citation>
    <scope>NUCLEOTIDE SEQUENCE</scope>
    <source>
        <strain evidence="2">3651</strain>
    </source>
</reference>
<evidence type="ECO:0000313" key="3">
    <source>
        <dbReference type="Proteomes" id="UP001293254"/>
    </source>
</evidence>